<name>A0A5C5XBB3_9PLAN</name>
<dbReference type="Proteomes" id="UP000316095">
    <property type="component" value="Unassembled WGS sequence"/>
</dbReference>
<dbReference type="AlphaFoldDB" id="A0A5C5XBB3"/>
<organism evidence="3 4">
    <name type="scientific">Rubinisphaera italica</name>
    <dbReference type="NCBI Taxonomy" id="2527969"/>
    <lineage>
        <taxon>Bacteria</taxon>
        <taxon>Pseudomonadati</taxon>
        <taxon>Planctomycetota</taxon>
        <taxon>Planctomycetia</taxon>
        <taxon>Planctomycetales</taxon>
        <taxon>Planctomycetaceae</taxon>
        <taxon>Rubinisphaera</taxon>
    </lineage>
</organism>
<evidence type="ECO:0008006" key="5">
    <source>
        <dbReference type="Google" id="ProtNLM"/>
    </source>
</evidence>
<dbReference type="PROSITE" id="PS51257">
    <property type="entry name" value="PROKAR_LIPOPROTEIN"/>
    <property type="match status" value="1"/>
</dbReference>
<keyword evidence="2" id="KW-0732">Signal</keyword>
<proteinExistence type="predicted"/>
<feature type="compositionally biased region" description="Polar residues" evidence="1">
    <location>
        <begin position="202"/>
        <end position="216"/>
    </location>
</feature>
<comment type="caution">
    <text evidence="3">The sequence shown here is derived from an EMBL/GenBank/DDBJ whole genome shotgun (WGS) entry which is preliminary data.</text>
</comment>
<accession>A0A5C5XBB3</accession>
<protein>
    <recommendedName>
        <fullName evidence="5">Outer membrane protein assembly factor BamD</fullName>
    </recommendedName>
</protein>
<evidence type="ECO:0000313" key="3">
    <source>
        <dbReference type="EMBL" id="TWT60104.1"/>
    </source>
</evidence>
<dbReference type="EMBL" id="SJPG01000001">
    <property type="protein sequence ID" value="TWT60104.1"/>
    <property type="molecule type" value="Genomic_DNA"/>
</dbReference>
<evidence type="ECO:0000256" key="2">
    <source>
        <dbReference type="SAM" id="SignalP"/>
    </source>
</evidence>
<reference evidence="3 4" key="1">
    <citation type="submission" date="2019-02" db="EMBL/GenBank/DDBJ databases">
        <title>Deep-cultivation of Planctomycetes and their phenomic and genomic characterization uncovers novel biology.</title>
        <authorList>
            <person name="Wiegand S."/>
            <person name="Jogler M."/>
            <person name="Boedeker C."/>
            <person name="Pinto D."/>
            <person name="Vollmers J."/>
            <person name="Rivas-Marin E."/>
            <person name="Kohn T."/>
            <person name="Peeters S.H."/>
            <person name="Heuer A."/>
            <person name="Rast P."/>
            <person name="Oberbeckmann S."/>
            <person name="Bunk B."/>
            <person name="Jeske O."/>
            <person name="Meyerdierks A."/>
            <person name="Storesund J.E."/>
            <person name="Kallscheuer N."/>
            <person name="Luecker S."/>
            <person name="Lage O.M."/>
            <person name="Pohl T."/>
            <person name="Merkel B.J."/>
            <person name="Hornburger P."/>
            <person name="Mueller R.-W."/>
            <person name="Bruemmer F."/>
            <person name="Labrenz M."/>
            <person name="Spormann A.M."/>
            <person name="Op Den Camp H."/>
            <person name="Overmann J."/>
            <person name="Amann R."/>
            <person name="Jetten M.S.M."/>
            <person name="Mascher T."/>
            <person name="Medema M.H."/>
            <person name="Devos D.P."/>
            <person name="Kaster A.-K."/>
            <person name="Ovreas L."/>
            <person name="Rohde M."/>
            <person name="Galperin M.Y."/>
            <person name="Jogler C."/>
        </authorList>
    </citation>
    <scope>NUCLEOTIDE SEQUENCE [LARGE SCALE GENOMIC DNA]</scope>
    <source>
        <strain evidence="3 4">Pan54</strain>
    </source>
</reference>
<dbReference type="RefSeq" id="WP_146502259.1">
    <property type="nucleotide sequence ID" value="NZ_SJPG01000001.1"/>
</dbReference>
<sequence length="216" mass="23621" precursor="true">MPNPLKISFLSGMFLLPLAMGCATTNSHSFVSSSRSTEITATPSMKQMLLKAEGLEKQGEKDRARLAYEDLKKAYPYSEDAKLADQRILALTSKPALMTADVNLPEQKRSVELATAMTPARIVGEDASAPFTLTAKTPVAQKSPETENKFPVADIIPVSAEVIATTENSETAPEFLFNTETEAKTASPKIVTWRESKPEFDWSSSGWKSTSQKKTQ</sequence>
<gene>
    <name evidence="3" type="ORF">Pan54_08170</name>
</gene>
<feature type="signal peptide" evidence="2">
    <location>
        <begin position="1"/>
        <end position="22"/>
    </location>
</feature>
<feature type="region of interest" description="Disordered" evidence="1">
    <location>
        <begin position="194"/>
        <end position="216"/>
    </location>
</feature>
<evidence type="ECO:0000313" key="4">
    <source>
        <dbReference type="Proteomes" id="UP000316095"/>
    </source>
</evidence>
<feature type="chain" id="PRO_5022928769" description="Outer membrane protein assembly factor BamD" evidence="2">
    <location>
        <begin position="23"/>
        <end position="216"/>
    </location>
</feature>
<evidence type="ECO:0000256" key="1">
    <source>
        <dbReference type="SAM" id="MobiDB-lite"/>
    </source>
</evidence>
<keyword evidence="4" id="KW-1185">Reference proteome</keyword>